<accession>A0ABN1ATX4</accession>
<protein>
    <recommendedName>
        <fullName evidence="4">LPXTG cell wall anchor domain-containing protein</fullName>
    </recommendedName>
</protein>
<keyword evidence="1" id="KW-0812">Transmembrane</keyword>
<proteinExistence type="predicted"/>
<keyword evidence="1" id="KW-1133">Transmembrane helix</keyword>
<evidence type="ECO:0008006" key="4">
    <source>
        <dbReference type="Google" id="ProtNLM"/>
    </source>
</evidence>
<name>A0ABN1ATX4_9SPHN</name>
<evidence type="ECO:0000313" key="3">
    <source>
        <dbReference type="Proteomes" id="UP001500713"/>
    </source>
</evidence>
<organism evidence="2 3">
    <name type="scientific">Parasphingorhabdus litoris</name>
    <dbReference type="NCBI Taxonomy" id="394733"/>
    <lineage>
        <taxon>Bacteria</taxon>
        <taxon>Pseudomonadati</taxon>
        <taxon>Pseudomonadota</taxon>
        <taxon>Alphaproteobacteria</taxon>
        <taxon>Sphingomonadales</taxon>
        <taxon>Sphingomonadaceae</taxon>
        <taxon>Parasphingorhabdus</taxon>
    </lineage>
</organism>
<feature type="transmembrane region" description="Helical" evidence="1">
    <location>
        <begin position="33"/>
        <end position="52"/>
    </location>
</feature>
<gene>
    <name evidence="2" type="ORF">GCM10009096_27910</name>
</gene>
<reference evidence="2 3" key="1">
    <citation type="journal article" date="2019" name="Int. J. Syst. Evol. Microbiol.">
        <title>The Global Catalogue of Microorganisms (GCM) 10K type strain sequencing project: providing services to taxonomists for standard genome sequencing and annotation.</title>
        <authorList>
            <consortium name="The Broad Institute Genomics Platform"/>
            <consortium name="The Broad Institute Genome Sequencing Center for Infectious Disease"/>
            <person name="Wu L."/>
            <person name="Ma J."/>
        </authorList>
    </citation>
    <scope>NUCLEOTIDE SEQUENCE [LARGE SCALE GENOMIC DNA]</scope>
    <source>
        <strain evidence="2 3">JCM 14162</strain>
    </source>
</reference>
<feature type="transmembrane region" description="Helical" evidence="1">
    <location>
        <begin position="6"/>
        <end position="24"/>
    </location>
</feature>
<dbReference type="EMBL" id="BAAAEM010000003">
    <property type="protein sequence ID" value="GAA0483820.1"/>
    <property type="molecule type" value="Genomic_DNA"/>
</dbReference>
<keyword evidence="3" id="KW-1185">Reference proteome</keyword>
<evidence type="ECO:0000256" key="1">
    <source>
        <dbReference type="SAM" id="Phobius"/>
    </source>
</evidence>
<evidence type="ECO:0000313" key="2">
    <source>
        <dbReference type="EMBL" id="GAA0483820.1"/>
    </source>
</evidence>
<comment type="caution">
    <text evidence="2">The sequence shown here is derived from an EMBL/GenBank/DDBJ whole genome shotgun (WGS) entry which is preliminary data.</text>
</comment>
<dbReference type="RefSeq" id="WP_229956696.1">
    <property type="nucleotide sequence ID" value="NZ_BAAAEM010000003.1"/>
</dbReference>
<keyword evidence="1" id="KW-0472">Membrane</keyword>
<dbReference type="Proteomes" id="UP001500713">
    <property type="component" value="Unassembled WGS sequence"/>
</dbReference>
<sequence>MANWVLSILMLAGFGLMAGGIYLIRKGINKKQGVLMLIASAVMFANVGIWTIPTADSSPESGNDFPNKPN</sequence>